<dbReference type="InParanoid" id="A0A1Q6DU20"/>
<evidence type="ECO:0000256" key="1">
    <source>
        <dbReference type="SAM" id="MobiDB-lite"/>
    </source>
</evidence>
<dbReference type="STRING" id="1903181.BTN85_0340"/>
<keyword evidence="3" id="KW-1185">Reference proteome</keyword>
<dbReference type="Proteomes" id="UP000185744">
    <property type="component" value="Unassembled WGS sequence"/>
</dbReference>
<feature type="region of interest" description="Disordered" evidence="1">
    <location>
        <begin position="1"/>
        <end position="20"/>
    </location>
</feature>
<sequence length="51" mass="6001">MFWVTSRGLGNEETGRGKRMNRISNTMPYYKLIKMITYKAKEKGNKSNQDK</sequence>
<evidence type="ECO:0000313" key="3">
    <source>
        <dbReference type="Proteomes" id="UP000185744"/>
    </source>
</evidence>
<evidence type="ECO:0000313" key="2">
    <source>
        <dbReference type="EMBL" id="OKY77864.1"/>
    </source>
</evidence>
<dbReference type="AlphaFoldDB" id="A0A1Q6DU20"/>
<accession>A0A1Q6DU20</accession>
<proteinExistence type="predicted"/>
<name>A0A1Q6DU20_METT1</name>
<reference evidence="2" key="1">
    <citation type="submission" date="2016-12" db="EMBL/GenBank/DDBJ databases">
        <title>Discovery of methanogenic haloarchaea.</title>
        <authorList>
            <person name="Sorokin D.Y."/>
            <person name="Makarova K.S."/>
            <person name="Abbas B."/>
            <person name="Ferrer M."/>
            <person name="Golyshin P.N."/>
        </authorList>
    </citation>
    <scope>NUCLEOTIDE SEQUENCE [LARGE SCALE GENOMIC DNA]</scope>
    <source>
        <strain evidence="2">HMET1</strain>
    </source>
</reference>
<protein>
    <submittedName>
        <fullName evidence="2">IS605 OrfB-like transposable element containing RNAse H-like and Zn finger domain</fullName>
    </submittedName>
</protein>
<comment type="caution">
    <text evidence="2">The sequence shown here is derived from an EMBL/GenBank/DDBJ whole genome shotgun (WGS) entry which is preliminary data.</text>
</comment>
<organism evidence="2 3">
    <name type="scientific">Methanohalarchaeum thermophilum</name>
    <dbReference type="NCBI Taxonomy" id="1903181"/>
    <lineage>
        <taxon>Archaea</taxon>
        <taxon>Methanobacteriati</taxon>
        <taxon>Methanobacteriota</taxon>
        <taxon>Methanonatronarchaeia</taxon>
        <taxon>Methanonatronarchaeales</taxon>
        <taxon>Methanonatronarchaeaceae</taxon>
        <taxon>Candidatus Methanohalarchaeum</taxon>
    </lineage>
</organism>
<gene>
    <name evidence="2" type="ORF">BTN85_0340</name>
</gene>
<dbReference type="EMBL" id="MSDW01000001">
    <property type="protein sequence ID" value="OKY77864.1"/>
    <property type="molecule type" value="Genomic_DNA"/>
</dbReference>